<dbReference type="STRING" id="104421.E2AB92"/>
<keyword evidence="2" id="KW-1185">Reference proteome</keyword>
<dbReference type="InParanoid" id="E2AB92"/>
<organism evidence="2">
    <name type="scientific">Camponotus floridanus</name>
    <name type="common">Florida carpenter ant</name>
    <dbReference type="NCBI Taxonomy" id="104421"/>
    <lineage>
        <taxon>Eukaryota</taxon>
        <taxon>Metazoa</taxon>
        <taxon>Ecdysozoa</taxon>
        <taxon>Arthropoda</taxon>
        <taxon>Hexapoda</taxon>
        <taxon>Insecta</taxon>
        <taxon>Pterygota</taxon>
        <taxon>Neoptera</taxon>
        <taxon>Endopterygota</taxon>
        <taxon>Hymenoptera</taxon>
        <taxon>Apocrita</taxon>
        <taxon>Aculeata</taxon>
        <taxon>Formicoidea</taxon>
        <taxon>Formicidae</taxon>
        <taxon>Formicinae</taxon>
        <taxon>Camponotus</taxon>
    </lineage>
</organism>
<proteinExistence type="predicted"/>
<dbReference type="GO" id="GO:0003676">
    <property type="term" value="F:nucleic acid binding"/>
    <property type="evidence" value="ECO:0007669"/>
    <property type="project" value="InterPro"/>
</dbReference>
<sequence length="101" mass="11306">MAQMVESRKRQKLERDYCCGSREDVGERTVERARGRTRYEAESAIGNMNGQWLGGRSIRTNWATRKPPAPKSEGKLETALPRAVTLQSGLYKGNARCSSVC</sequence>
<accession>E2AB92</accession>
<dbReference type="InterPro" id="IPR012677">
    <property type="entry name" value="Nucleotide-bd_a/b_plait_sf"/>
</dbReference>
<reference evidence="1 2" key="1">
    <citation type="journal article" date="2010" name="Science">
        <title>Genomic comparison of the ants Camponotus floridanus and Harpegnathos saltator.</title>
        <authorList>
            <person name="Bonasio R."/>
            <person name="Zhang G."/>
            <person name="Ye C."/>
            <person name="Mutti N.S."/>
            <person name="Fang X."/>
            <person name="Qin N."/>
            <person name="Donahue G."/>
            <person name="Yang P."/>
            <person name="Li Q."/>
            <person name="Li C."/>
            <person name="Zhang P."/>
            <person name="Huang Z."/>
            <person name="Berger S.L."/>
            <person name="Reinberg D."/>
            <person name="Wang J."/>
            <person name="Liebig J."/>
        </authorList>
    </citation>
    <scope>NUCLEOTIDE SEQUENCE [LARGE SCALE GENOMIC DNA]</scope>
    <source>
        <strain evidence="2">C129</strain>
    </source>
</reference>
<name>E2AB92_CAMFO</name>
<dbReference type="InterPro" id="IPR035979">
    <property type="entry name" value="RBD_domain_sf"/>
</dbReference>
<dbReference type="EMBL" id="GL438234">
    <property type="protein sequence ID" value="EFN69368.1"/>
    <property type="molecule type" value="Genomic_DNA"/>
</dbReference>
<dbReference type="Proteomes" id="UP000000311">
    <property type="component" value="Unassembled WGS sequence"/>
</dbReference>
<gene>
    <name evidence="1" type="ORF">EAG_01108</name>
</gene>
<dbReference type="Gene3D" id="3.30.70.330">
    <property type="match status" value="1"/>
</dbReference>
<evidence type="ECO:0000313" key="2">
    <source>
        <dbReference type="Proteomes" id="UP000000311"/>
    </source>
</evidence>
<evidence type="ECO:0000313" key="1">
    <source>
        <dbReference type="EMBL" id="EFN69368.1"/>
    </source>
</evidence>
<dbReference type="AlphaFoldDB" id="E2AB92"/>
<dbReference type="SUPFAM" id="SSF54928">
    <property type="entry name" value="RNA-binding domain, RBD"/>
    <property type="match status" value="1"/>
</dbReference>
<protein>
    <submittedName>
        <fullName evidence="1">Nucleolysin TIA-1</fullName>
    </submittedName>
</protein>